<proteinExistence type="predicted"/>
<evidence type="ECO:0000259" key="1">
    <source>
        <dbReference type="Pfam" id="PF13456"/>
    </source>
</evidence>
<sequence>MDSSLSKLVQVKRLWSCGYARFSGGIVGDHNSVVIFSFAMNLETSSVVMVELWVVRIGLKIAECRSFWNLVVEFYSLVAINLIKEGCFSTHECYQLVNLIDVQEKLLKLESESM</sequence>
<accession>A0AAN9SAC9</accession>
<evidence type="ECO:0000313" key="2">
    <source>
        <dbReference type="EMBL" id="KAK7392539.1"/>
    </source>
</evidence>
<dbReference type="EMBL" id="JAYMYS010000005">
    <property type="protein sequence ID" value="KAK7392539.1"/>
    <property type="molecule type" value="Genomic_DNA"/>
</dbReference>
<dbReference type="CDD" id="cd06222">
    <property type="entry name" value="RNase_H_like"/>
    <property type="match status" value="1"/>
</dbReference>
<dbReference type="Pfam" id="PF13456">
    <property type="entry name" value="RVT_3"/>
    <property type="match status" value="1"/>
</dbReference>
<dbReference type="InterPro" id="IPR002156">
    <property type="entry name" value="RNaseH_domain"/>
</dbReference>
<dbReference type="GO" id="GO:0003676">
    <property type="term" value="F:nucleic acid binding"/>
    <property type="evidence" value="ECO:0007669"/>
    <property type="project" value="InterPro"/>
</dbReference>
<reference evidence="2 3" key="1">
    <citation type="submission" date="2024-01" db="EMBL/GenBank/DDBJ databases">
        <title>The genomes of 5 underutilized Papilionoideae crops provide insights into root nodulation and disease resistanc.</title>
        <authorList>
            <person name="Jiang F."/>
        </authorList>
    </citation>
    <scope>NUCLEOTIDE SEQUENCE [LARGE SCALE GENOMIC DNA]</scope>
    <source>
        <strain evidence="2">DUOXIRENSHENG_FW03</strain>
        <tissue evidence="2">Leaves</tissue>
    </source>
</reference>
<gene>
    <name evidence="2" type="ORF">VNO78_20982</name>
</gene>
<feature type="domain" description="RNase H type-1" evidence="1">
    <location>
        <begin position="23"/>
        <end position="87"/>
    </location>
</feature>
<dbReference type="GO" id="GO:0004523">
    <property type="term" value="F:RNA-DNA hybrid ribonuclease activity"/>
    <property type="evidence" value="ECO:0007669"/>
    <property type="project" value="InterPro"/>
</dbReference>
<comment type="caution">
    <text evidence="2">The sequence shown here is derived from an EMBL/GenBank/DDBJ whole genome shotgun (WGS) entry which is preliminary data.</text>
</comment>
<name>A0AAN9SAC9_PSOTE</name>
<protein>
    <recommendedName>
        <fullName evidence="1">RNase H type-1 domain-containing protein</fullName>
    </recommendedName>
</protein>
<dbReference type="Proteomes" id="UP001386955">
    <property type="component" value="Unassembled WGS sequence"/>
</dbReference>
<keyword evidence="3" id="KW-1185">Reference proteome</keyword>
<evidence type="ECO:0000313" key="3">
    <source>
        <dbReference type="Proteomes" id="UP001386955"/>
    </source>
</evidence>
<dbReference type="AlphaFoldDB" id="A0AAN9SAC9"/>
<dbReference type="InterPro" id="IPR044730">
    <property type="entry name" value="RNase_H-like_dom_plant"/>
</dbReference>
<organism evidence="2 3">
    <name type="scientific">Psophocarpus tetragonolobus</name>
    <name type="common">Winged bean</name>
    <name type="synonym">Dolichos tetragonolobus</name>
    <dbReference type="NCBI Taxonomy" id="3891"/>
    <lineage>
        <taxon>Eukaryota</taxon>
        <taxon>Viridiplantae</taxon>
        <taxon>Streptophyta</taxon>
        <taxon>Embryophyta</taxon>
        <taxon>Tracheophyta</taxon>
        <taxon>Spermatophyta</taxon>
        <taxon>Magnoliopsida</taxon>
        <taxon>eudicotyledons</taxon>
        <taxon>Gunneridae</taxon>
        <taxon>Pentapetalae</taxon>
        <taxon>rosids</taxon>
        <taxon>fabids</taxon>
        <taxon>Fabales</taxon>
        <taxon>Fabaceae</taxon>
        <taxon>Papilionoideae</taxon>
        <taxon>50 kb inversion clade</taxon>
        <taxon>NPAAA clade</taxon>
        <taxon>indigoferoid/millettioid clade</taxon>
        <taxon>Phaseoleae</taxon>
        <taxon>Psophocarpus</taxon>
    </lineage>
</organism>